<name>A0ABQ5PXW2_9BACT</name>
<accession>A0ABQ5PXW2</accession>
<evidence type="ECO:0000313" key="1">
    <source>
        <dbReference type="EMBL" id="GLH66981.1"/>
    </source>
</evidence>
<reference evidence="1" key="1">
    <citation type="journal article" date="2023" name="Antonie Van Leeuwenhoek">
        <title>Mesoterricola silvestris gen. nov., sp. nov., Mesoterricola sediminis sp. nov., Geothrix oryzae sp. nov., Geothrix edaphica sp. nov., Geothrix rubra sp. nov., and Geothrix limicola sp. nov., six novel members of Acidobacteriota isolated from soils.</title>
        <authorList>
            <person name="Itoh H."/>
            <person name="Sugisawa Y."/>
            <person name="Mise K."/>
            <person name="Xu Z."/>
            <person name="Kuniyasu M."/>
            <person name="Ushijima N."/>
            <person name="Kawano K."/>
            <person name="Kobayashi E."/>
            <person name="Shiratori Y."/>
            <person name="Masuda Y."/>
            <person name="Senoo K."/>
        </authorList>
    </citation>
    <scope>NUCLEOTIDE SEQUENCE</scope>
    <source>
        <strain evidence="1">Red802</strain>
    </source>
</reference>
<dbReference type="EMBL" id="BSDC01000001">
    <property type="protein sequence ID" value="GLH66981.1"/>
    <property type="molecule type" value="Genomic_DNA"/>
</dbReference>
<gene>
    <name evidence="1" type="ORF">GETHED_13450</name>
</gene>
<evidence type="ECO:0008006" key="3">
    <source>
        <dbReference type="Google" id="ProtNLM"/>
    </source>
</evidence>
<sequence length="107" mass="11616">MSTEAFDANRDHRISPEEAAGLVQAFQSKAEAGEHRATAFNRSAFEQLLSQPGAAGIRIYRARHEDGSPTLVMVAVDAEGQDLAAKDGVYIQKGTDCPPYCVSQSWF</sequence>
<evidence type="ECO:0000313" key="2">
    <source>
        <dbReference type="Proteomes" id="UP001165044"/>
    </source>
</evidence>
<organism evidence="1 2">
    <name type="scientific">Geothrix edaphica</name>
    <dbReference type="NCBI Taxonomy" id="2927976"/>
    <lineage>
        <taxon>Bacteria</taxon>
        <taxon>Pseudomonadati</taxon>
        <taxon>Acidobacteriota</taxon>
        <taxon>Holophagae</taxon>
        <taxon>Holophagales</taxon>
        <taxon>Holophagaceae</taxon>
        <taxon>Geothrix</taxon>
    </lineage>
</organism>
<dbReference type="Proteomes" id="UP001165044">
    <property type="component" value="Unassembled WGS sequence"/>
</dbReference>
<keyword evidence="2" id="KW-1185">Reference proteome</keyword>
<dbReference type="RefSeq" id="WP_285607737.1">
    <property type="nucleotide sequence ID" value="NZ_BSDC01000001.1"/>
</dbReference>
<proteinExistence type="predicted"/>
<comment type="caution">
    <text evidence="1">The sequence shown here is derived from an EMBL/GenBank/DDBJ whole genome shotgun (WGS) entry which is preliminary data.</text>
</comment>
<protein>
    <recommendedName>
        <fullName evidence="3">EF-hand domain-containing protein</fullName>
    </recommendedName>
</protein>